<organism evidence="1">
    <name type="scientific">uncultured Coleofasciculus sp</name>
    <dbReference type="NCBI Taxonomy" id="1267456"/>
    <lineage>
        <taxon>Bacteria</taxon>
        <taxon>Bacillati</taxon>
        <taxon>Cyanobacteriota</taxon>
        <taxon>Cyanophyceae</taxon>
        <taxon>Coleofasciculales</taxon>
        <taxon>Coleofasciculaceae</taxon>
        <taxon>Coleofasciculus</taxon>
        <taxon>environmental samples</taxon>
    </lineage>
</organism>
<dbReference type="AlphaFoldDB" id="A0A6J4ISA9"/>
<dbReference type="EMBL" id="CADCTM010000356">
    <property type="protein sequence ID" value="CAA9258691.1"/>
    <property type="molecule type" value="Genomic_DNA"/>
</dbReference>
<name>A0A6J4ISA9_9CYAN</name>
<evidence type="ECO:0000313" key="1">
    <source>
        <dbReference type="EMBL" id="CAA9258691.1"/>
    </source>
</evidence>
<accession>A0A6J4ISA9</accession>
<gene>
    <name evidence="1" type="ORF">AVDCRST_MAG92-2358</name>
</gene>
<sequence>MDLLNPVTNFNKLLSGINLTTDRSHNHRLRQMKAYELV</sequence>
<reference evidence="1" key="1">
    <citation type="submission" date="2020-02" db="EMBL/GenBank/DDBJ databases">
        <authorList>
            <person name="Meier V. D."/>
        </authorList>
    </citation>
    <scope>NUCLEOTIDE SEQUENCE</scope>
    <source>
        <strain evidence="1">AVDCRST_MAG92</strain>
    </source>
</reference>
<proteinExistence type="predicted"/>
<protein>
    <submittedName>
        <fullName evidence="1">Uncharacterized protein</fullName>
    </submittedName>
</protein>